<dbReference type="AlphaFoldDB" id="I7JXI9"/>
<proteinExistence type="predicted"/>
<evidence type="ECO:0000313" key="1">
    <source>
        <dbReference type="EMBL" id="CCI84675.1"/>
    </source>
</evidence>
<sequence length="92" mass="10370">MLAEENNSNSTITTITSRDGYKVFSSLTSSEQREIIRQAAAEEGIYIPKYPDRGAANSAFKIAQFILKNRTKVTNVIRTFPIFARNCYNMGK</sequence>
<dbReference type="Proteomes" id="UP000009311">
    <property type="component" value="Unassembled WGS sequence"/>
</dbReference>
<dbReference type="RefSeq" id="WP_009559229.1">
    <property type="nucleotide sequence ID" value="NZ_AYZN01000006.1"/>
</dbReference>
<organism evidence="1 2">
    <name type="scientific">Lactobacillus pasteurii DSM 23907 = CRBIP 24.76</name>
    <dbReference type="NCBI Taxonomy" id="1423790"/>
    <lineage>
        <taxon>Bacteria</taxon>
        <taxon>Bacillati</taxon>
        <taxon>Bacillota</taxon>
        <taxon>Bacilli</taxon>
        <taxon>Lactobacillales</taxon>
        <taxon>Lactobacillaceae</taxon>
        <taxon>Lactobacillus</taxon>
    </lineage>
</organism>
<name>I7JXI9_9LACO</name>
<dbReference type="EMBL" id="CAKD01000010">
    <property type="protein sequence ID" value="CCI84675.1"/>
    <property type="molecule type" value="Genomic_DNA"/>
</dbReference>
<evidence type="ECO:0000313" key="2">
    <source>
        <dbReference type="Proteomes" id="UP000009311"/>
    </source>
</evidence>
<keyword evidence="2" id="KW-1185">Reference proteome</keyword>
<reference evidence="1 2" key="1">
    <citation type="submission" date="2012-06" db="EMBL/GenBank/DDBJ databases">
        <title>Draft Genome Sequence of Lactobacillus pasteurii CRBIP 24.76T.</title>
        <authorList>
            <person name="Cousin S."/>
            <person name="Bouchier C."/>
            <person name="Loux V."/>
            <person name="Ma L."/>
            <person name="Creno S."/>
            <person name="Bizet C."/>
            <person name="Clermont D."/>
        </authorList>
    </citation>
    <scope>NUCLEOTIDE SEQUENCE [LARGE SCALE GENOMIC DNA]</scope>
    <source>
        <strain evidence="2">CRBIP 24.76T</strain>
    </source>
</reference>
<comment type="caution">
    <text evidence="1">The sequence shown here is derived from an EMBL/GenBank/DDBJ whole genome shotgun (WGS) entry which is preliminary data.</text>
</comment>
<accession>I7JXI9</accession>
<protein>
    <submittedName>
        <fullName evidence="1">Uncharacterized protein</fullName>
    </submittedName>
</protein>
<gene>
    <name evidence="1" type="ORF">BN53_00905</name>
</gene>